<comment type="caution">
    <text evidence="2">The sequence shown here is derived from an EMBL/GenBank/DDBJ whole genome shotgun (WGS) entry which is preliminary data.</text>
</comment>
<dbReference type="Proteomes" id="UP001521116">
    <property type="component" value="Unassembled WGS sequence"/>
</dbReference>
<proteinExistence type="predicted"/>
<keyword evidence="3" id="KW-1185">Reference proteome</keyword>
<accession>A0ABR3SDG2</accession>
<evidence type="ECO:0000313" key="3">
    <source>
        <dbReference type="Proteomes" id="UP001521116"/>
    </source>
</evidence>
<feature type="chain" id="PRO_5045085495" evidence="1">
    <location>
        <begin position="23"/>
        <end position="187"/>
    </location>
</feature>
<evidence type="ECO:0000256" key="1">
    <source>
        <dbReference type="SAM" id="SignalP"/>
    </source>
</evidence>
<organism evidence="2 3">
    <name type="scientific">Neofusicoccum ribis</name>
    <dbReference type="NCBI Taxonomy" id="45134"/>
    <lineage>
        <taxon>Eukaryota</taxon>
        <taxon>Fungi</taxon>
        <taxon>Dikarya</taxon>
        <taxon>Ascomycota</taxon>
        <taxon>Pezizomycotina</taxon>
        <taxon>Dothideomycetes</taxon>
        <taxon>Dothideomycetes incertae sedis</taxon>
        <taxon>Botryosphaeriales</taxon>
        <taxon>Botryosphaeriaceae</taxon>
        <taxon>Neofusicoccum</taxon>
    </lineage>
</organism>
<dbReference type="EMBL" id="JAJVDC020000221">
    <property type="protein sequence ID" value="KAL1617872.1"/>
    <property type="molecule type" value="Genomic_DNA"/>
</dbReference>
<protein>
    <submittedName>
        <fullName evidence="2">Uncharacterized protein</fullName>
    </submittedName>
</protein>
<reference evidence="2 3" key="1">
    <citation type="submission" date="2024-02" db="EMBL/GenBank/DDBJ databases">
        <title>De novo assembly and annotation of 12 fungi associated with fruit tree decline syndrome in Ontario, Canada.</title>
        <authorList>
            <person name="Sulman M."/>
            <person name="Ellouze W."/>
            <person name="Ilyukhin E."/>
        </authorList>
    </citation>
    <scope>NUCLEOTIDE SEQUENCE [LARGE SCALE GENOMIC DNA]</scope>
    <source>
        <strain evidence="2 3">M1-105</strain>
    </source>
</reference>
<sequence length="187" mass="19509">MLHFSNLIAVACLAVLVGSVGAANGPAFSTGPVSSGNFIREATSTLVVPAAPGPVVGNTVLWVGMGTSNGDLIQGINNNYPPDNQASPCSNLGGNWCVAAYTLHKTSDRFDDATGNYTQVVSVNGVSVSQISTTWINTVITINSPDPNYIQTNWKGPSVTGDLKTTDGELTWKVDKISIPAYTFTTA</sequence>
<feature type="signal peptide" evidence="1">
    <location>
        <begin position="1"/>
        <end position="22"/>
    </location>
</feature>
<keyword evidence="1" id="KW-0732">Signal</keyword>
<evidence type="ECO:0000313" key="2">
    <source>
        <dbReference type="EMBL" id="KAL1617872.1"/>
    </source>
</evidence>
<name>A0ABR3SDG2_9PEZI</name>
<gene>
    <name evidence="2" type="ORF">SLS56_010794</name>
</gene>